<dbReference type="Proteomes" id="UP001374579">
    <property type="component" value="Unassembled WGS sequence"/>
</dbReference>
<gene>
    <name evidence="2" type="ORF">V1264_019835</name>
</gene>
<evidence type="ECO:0008006" key="4">
    <source>
        <dbReference type="Google" id="ProtNLM"/>
    </source>
</evidence>
<evidence type="ECO:0000313" key="2">
    <source>
        <dbReference type="EMBL" id="KAK7101453.1"/>
    </source>
</evidence>
<reference evidence="2 3" key="1">
    <citation type="submission" date="2024-02" db="EMBL/GenBank/DDBJ databases">
        <title>Chromosome-scale genome assembly of the rough periwinkle Littorina saxatilis.</title>
        <authorList>
            <person name="De Jode A."/>
            <person name="Faria R."/>
            <person name="Formenti G."/>
            <person name="Sims Y."/>
            <person name="Smith T.P."/>
            <person name="Tracey A."/>
            <person name="Wood J.M.D."/>
            <person name="Zagrodzka Z.B."/>
            <person name="Johannesson K."/>
            <person name="Butlin R.K."/>
            <person name="Leder E.H."/>
        </authorList>
    </citation>
    <scope>NUCLEOTIDE SEQUENCE [LARGE SCALE GENOMIC DNA]</scope>
    <source>
        <strain evidence="2">Snail1</strain>
        <tissue evidence="2">Muscle</tissue>
    </source>
</reference>
<dbReference type="PANTHER" id="PTHR34153:SF2">
    <property type="entry name" value="SI:CH211-262H13.3-RELATED"/>
    <property type="match status" value="1"/>
</dbReference>
<dbReference type="AlphaFoldDB" id="A0AAN9B8W3"/>
<evidence type="ECO:0000256" key="1">
    <source>
        <dbReference type="SAM" id="MobiDB-lite"/>
    </source>
</evidence>
<accession>A0AAN9B8W3</accession>
<dbReference type="EMBL" id="JBAMIC010000010">
    <property type="protein sequence ID" value="KAK7101453.1"/>
    <property type="molecule type" value="Genomic_DNA"/>
</dbReference>
<keyword evidence="3" id="KW-1185">Reference proteome</keyword>
<feature type="compositionally biased region" description="Basic and acidic residues" evidence="1">
    <location>
        <begin position="153"/>
        <end position="167"/>
    </location>
</feature>
<organism evidence="2 3">
    <name type="scientific">Littorina saxatilis</name>
    <dbReference type="NCBI Taxonomy" id="31220"/>
    <lineage>
        <taxon>Eukaryota</taxon>
        <taxon>Metazoa</taxon>
        <taxon>Spiralia</taxon>
        <taxon>Lophotrochozoa</taxon>
        <taxon>Mollusca</taxon>
        <taxon>Gastropoda</taxon>
        <taxon>Caenogastropoda</taxon>
        <taxon>Littorinimorpha</taxon>
        <taxon>Littorinoidea</taxon>
        <taxon>Littorinidae</taxon>
        <taxon>Littorina</taxon>
    </lineage>
</organism>
<feature type="region of interest" description="Disordered" evidence="1">
    <location>
        <begin position="123"/>
        <end position="232"/>
    </location>
</feature>
<protein>
    <recommendedName>
        <fullName evidence="4">DUF4806 domain-containing protein</fullName>
    </recommendedName>
</protein>
<feature type="region of interest" description="Disordered" evidence="1">
    <location>
        <begin position="419"/>
        <end position="440"/>
    </location>
</feature>
<dbReference type="PANTHER" id="PTHR34153">
    <property type="entry name" value="SI:CH211-262H13.3-RELATED-RELATED"/>
    <property type="match status" value="1"/>
</dbReference>
<feature type="compositionally biased region" description="Low complexity" evidence="1">
    <location>
        <begin position="423"/>
        <end position="440"/>
    </location>
</feature>
<sequence length="440" mass="48656">MEFREPDRDKSVAVVPSNWISSDGEKCAWPPSGSAVNSSWILRKKEPQPSWPFYKAAIMFASTDYEACCRKARRLEFYSDFSTSSDSGEDYRDSQSARVAPVVVREGEVHEEDLVCVEPDEIDGNAEKTVGGDEDGSRLIRLPTPPRVSQSRELSDFHAQDFLDETRSSSGSPRVQPSHVPAGRTPPRGQVPRLHRTGYPLSYRGNDDSMAESGVGRMRHGTGSSPLPWRGNDDSMAESGVGRMRHGTGSSPLPWRDSTSDPAYVQILSKLGDLCHEVRRLATAMMQLQQQLKDGANQPGPAADRTPTLPQDLVFPLGELDHMTDLEGRLQDAGIRNTVTAALALEGGETPSKFLKATLRKVLAPPLARRYNNHGQKNKLPFKNLTLKRVMYAAVRRTFANATEQELDAALANWLTSQRDRQMPQQPGLQGQGNANQEHL</sequence>
<comment type="caution">
    <text evidence="2">The sequence shown here is derived from an EMBL/GenBank/DDBJ whole genome shotgun (WGS) entry which is preliminary data.</text>
</comment>
<evidence type="ECO:0000313" key="3">
    <source>
        <dbReference type="Proteomes" id="UP001374579"/>
    </source>
</evidence>
<proteinExistence type="predicted"/>
<name>A0AAN9B8W3_9CAEN</name>